<dbReference type="EMBL" id="KN817530">
    <property type="protein sequence ID" value="KJA25695.1"/>
    <property type="molecule type" value="Genomic_DNA"/>
</dbReference>
<dbReference type="PRINTS" id="PR00065">
    <property type="entry name" value="TEADOMAIN"/>
</dbReference>
<dbReference type="SMART" id="SM00426">
    <property type="entry name" value="TEA"/>
    <property type="match status" value="1"/>
</dbReference>
<protein>
    <recommendedName>
        <fullName evidence="4">TEA domain-containing protein</fullName>
    </recommendedName>
</protein>
<comment type="similarity">
    <text evidence="1">Belongs to the TEC1 family.</text>
</comment>
<gene>
    <name evidence="5" type="ORF">HYPSUDRAFT_37135</name>
</gene>
<dbReference type="GO" id="GO:0003700">
    <property type="term" value="F:DNA-binding transcription factor activity"/>
    <property type="evidence" value="ECO:0007669"/>
    <property type="project" value="InterPro"/>
</dbReference>
<evidence type="ECO:0000256" key="2">
    <source>
        <dbReference type="PROSITE-ProRule" id="PRU00505"/>
    </source>
</evidence>
<feature type="region of interest" description="Disordered" evidence="3">
    <location>
        <begin position="112"/>
        <end position="143"/>
    </location>
</feature>
<evidence type="ECO:0000256" key="1">
    <source>
        <dbReference type="ARBA" id="ARBA00008421"/>
    </source>
</evidence>
<dbReference type="Pfam" id="PF01285">
    <property type="entry name" value="TEA"/>
    <property type="match status" value="1"/>
</dbReference>
<feature type="domain" description="TEA" evidence="4">
    <location>
        <begin position="22"/>
        <end position="96"/>
    </location>
</feature>
<dbReference type="STRING" id="945553.A0A0D2Q2D4"/>
<feature type="compositionally biased region" description="Pro residues" evidence="3">
    <location>
        <begin position="133"/>
        <end position="143"/>
    </location>
</feature>
<dbReference type="OrthoDB" id="10006572at2759"/>
<dbReference type="AlphaFoldDB" id="A0A0D2Q2D4"/>
<evidence type="ECO:0000259" key="4">
    <source>
        <dbReference type="PROSITE" id="PS51088"/>
    </source>
</evidence>
<feature type="compositionally biased region" description="Low complexity" evidence="3">
    <location>
        <begin position="116"/>
        <end position="132"/>
    </location>
</feature>
<keyword evidence="6" id="KW-1185">Reference proteome</keyword>
<dbReference type="InterPro" id="IPR038096">
    <property type="entry name" value="TEA/ATTS_sf"/>
</dbReference>
<dbReference type="Proteomes" id="UP000054270">
    <property type="component" value="Unassembled WGS sequence"/>
</dbReference>
<evidence type="ECO:0000256" key="3">
    <source>
        <dbReference type="SAM" id="MobiDB-lite"/>
    </source>
</evidence>
<dbReference type="PROSITE" id="PS51088">
    <property type="entry name" value="TEA_2"/>
    <property type="match status" value="1"/>
</dbReference>
<evidence type="ECO:0000313" key="6">
    <source>
        <dbReference type="Proteomes" id="UP000054270"/>
    </source>
</evidence>
<proteinExistence type="inferred from homology"/>
<sequence>MSYTHYHTTSPTSRTGRKTLKYKRSEPVWSIDLEEALLQGLAEYRPSSARDPSLLRRFPRRNKWISNYIFQRTGKARTAKQVGSRLQQLRETCADTEILGLIVNKHFPAVHGSQHSPSVSGESSMLSSSSPSPTSPSFPIIPSPPPMRHHFAEIAVTLVVHGSDLYCGTQIPTVTLDLDENGFSESSYPNARSFTHRAELLSADYLSQSPPEIKFSAQSLQDLSRRYRSVCSVYCDNELVYTDEESNTHLHLAFFDELSRYVLYGLKLVPEFWANILSNPKGTSRYKIVQSIISVDMDETPYADEKILFVIRYSLETGSILPEFKEQNLPASMAIGGPFLQNHHYLELPADNNHDLPADSSFGLAYPQYPTFPLSTDALPLNFQYLHL</sequence>
<accession>A0A0D2Q2D4</accession>
<dbReference type="Gene3D" id="6.10.20.40">
    <property type="entry name" value="TEA/ATTS domain"/>
    <property type="match status" value="1"/>
</dbReference>
<organism evidence="5 6">
    <name type="scientific">Hypholoma sublateritium (strain FD-334 SS-4)</name>
    <dbReference type="NCBI Taxonomy" id="945553"/>
    <lineage>
        <taxon>Eukaryota</taxon>
        <taxon>Fungi</taxon>
        <taxon>Dikarya</taxon>
        <taxon>Basidiomycota</taxon>
        <taxon>Agaricomycotina</taxon>
        <taxon>Agaricomycetes</taxon>
        <taxon>Agaricomycetidae</taxon>
        <taxon>Agaricales</taxon>
        <taxon>Agaricineae</taxon>
        <taxon>Strophariaceae</taxon>
        <taxon>Hypholoma</taxon>
    </lineage>
</organism>
<reference evidence="6" key="1">
    <citation type="submission" date="2014-04" db="EMBL/GenBank/DDBJ databases">
        <title>Evolutionary Origins and Diversification of the Mycorrhizal Mutualists.</title>
        <authorList>
            <consortium name="DOE Joint Genome Institute"/>
            <consortium name="Mycorrhizal Genomics Consortium"/>
            <person name="Kohler A."/>
            <person name="Kuo A."/>
            <person name="Nagy L.G."/>
            <person name="Floudas D."/>
            <person name="Copeland A."/>
            <person name="Barry K.W."/>
            <person name="Cichocki N."/>
            <person name="Veneault-Fourrey C."/>
            <person name="LaButti K."/>
            <person name="Lindquist E.A."/>
            <person name="Lipzen A."/>
            <person name="Lundell T."/>
            <person name="Morin E."/>
            <person name="Murat C."/>
            <person name="Riley R."/>
            <person name="Ohm R."/>
            <person name="Sun H."/>
            <person name="Tunlid A."/>
            <person name="Henrissat B."/>
            <person name="Grigoriev I.V."/>
            <person name="Hibbett D.S."/>
            <person name="Martin F."/>
        </authorList>
    </citation>
    <scope>NUCLEOTIDE SEQUENCE [LARGE SCALE GENOMIC DNA]</scope>
    <source>
        <strain evidence="6">FD-334 SS-4</strain>
    </source>
</reference>
<dbReference type="InterPro" id="IPR000818">
    <property type="entry name" value="TEA/ATTS_dom"/>
</dbReference>
<name>A0A0D2Q2D4_HYPSF</name>
<feature type="DNA-binding region" description="TEA" evidence="2">
    <location>
        <begin position="22"/>
        <end position="96"/>
    </location>
</feature>
<evidence type="ECO:0000313" key="5">
    <source>
        <dbReference type="EMBL" id="KJA25695.1"/>
    </source>
</evidence>